<evidence type="ECO:0000313" key="1">
    <source>
        <dbReference type="EMBL" id="PNT63380.1"/>
    </source>
</evidence>
<sequence>MCEPRHERFLSRYPHACSVLILKQATHPTTCFPVSIPIAMATCNLKHFHRCCRVLPAGQRCCKRRRATMQASRRCYSLHQTGGGHGHRCCEVMVADAAGRNGGAAQPWPPVMLQTMAAGASRRGEDAVTGVGLWGGVVRPWPPVLQGEAEVLQGHGLR</sequence>
<evidence type="ECO:0000313" key="3">
    <source>
        <dbReference type="Proteomes" id="UP000008810"/>
    </source>
</evidence>
<reference evidence="2" key="3">
    <citation type="submission" date="2018-08" db="UniProtKB">
        <authorList>
            <consortium name="EnsemblPlants"/>
        </authorList>
    </citation>
    <scope>IDENTIFICATION</scope>
    <source>
        <strain evidence="2">cv. Bd21</strain>
    </source>
</reference>
<keyword evidence="3" id="KW-1185">Reference proteome</keyword>
<accession>A0A2K2CMX7</accession>
<reference evidence="1" key="2">
    <citation type="submission" date="2017-06" db="EMBL/GenBank/DDBJ databases">
        <title>WGS assembly of Brachypodium distachyon.</title>
        <authorList>
            <consortium name="The International Brachypodium Initiative"/>
            <person name="Lucas S."/>
            <person name="Harmon-Smith M."/>
            <person name="Lail K."/>
            <person name="Tice H."/>
            <person name="Grimwood J."/>
            <person name="Bruce D."/>
            <person name="Barry K."/>
            <person name="Shu S."/>
            <person name="Lindquist E."/>
            <person name="Wang M."/>
            <person name="Pitluck S."/>
            <person name="Vogel J.P."/>
            <person name="Garvin D.F."/>
            <person name="Mockler T.C."/>
            <person name="Schmutz J."/>
            <person name="Rokhsar D."/>
            <person name="Bevan M.W."/>
        </authorList>
    </citation>
    <scope>NUCLEOTIDE SEQUENCE</scope>
    <source>
        <strain evidence="1">Bd21</strain>
    </source>
</reference>
<dbReference type="InParanoid" id="A0A2K2CMX7"/>
<proteinExistence type="predicted"/>
<protein>
    <submittedName>
        <fullName evidence="1 2">Uncharacterized protein</fullName>
    </submittedName>
</protein>
<organism evidence="1">
    <name type="scientific">Brachypodium distachyon</name>
    <name type="common">Purple false brome</name>
    <name type="synonym">Trachynia distachya</name>
    <dbReference type="NCBI Taxonomy" id="15368"/>
    <lineage>
        <taxon>Eukaryota</taxon>
        <taxon>Viridiplantae</taxon>
        <taxon>Streptophyta</taxon>
        <taxon>Embryophyta</taxon>
        <taxon>Tracheophyta</taxon>
        <taxon>Spermatophyta</taxon>
        <taxon>Magnoliopsida</taxon>
        <taxon>Liliopsida</taxon>
        <taxon>Poales</taxon>
        <taxon>Poaceae</taxon>
        <taxon>BOP clade</taxon>
        <taxon>Pooideae</taxon>
        <taxon>Stipodae</taxon>
        <taxon>Brachypodieae</taxon>
        <taxon>Brachypodium</taxon>
    </lineage>
</organism>
<dbReference type="Gramene" id="PNT63380">
    <property type="protein sequence ID" value="PNT63380"/>
    <property type="gene ID" value="BRADI_4g14975v3"/>
</dbReference>
<reference evidence="1 2" key="1">
    <citation type="journal article" date="2010" name="Nature">
        <title>Genome sequencing and analysis of the model grass Brachypodium distachyon.</title>
        <authorList>
            <consortium name="International Brachypodium Initiative"/>
        </authorList>
    </citation>
    <scope>NUCLEOTIDE SEQUENCE [LARGE SCALE GENOMIC DNA]</scope>
    <source>
        <strain evidence="1 2">Bd21</strain>
    </source>
</reference>
<name>A0A2K2CMX7_BRADI</name>
<dbReference type="EMBL" id="CM000883">
    <property type="protein sequence ID" value="PNT63380.1"/>
    <property type="molecule type" value="Genomic_DNA"/>
</dbReference>
<dbReference type="EnsemblPlants" id="PNT63380">
    <property type="protein sequence ID" value="PNT63380"/>
    <property type="gene ID" value="BRADI_4g14975v3"/>
</dbReference>
<dbReference type="AlphaFoldDB" id="A0A2K2CMX7"/>
<dbReference type="Proteomes" id="UP000008810">
    <property type="component" value="Chromosome 4"/>
</dbReference>
<gene>
    <name evidence="1" type="ORF">BRADI_4g14975v3</name>
</gene>
<evidence type="ECO:0000313" key="2">
    <source>
        <dbReference type="EnsemblPlants" id="PNT63380"/>
    </source>
</evidence>